<comment type="caution">
    <text evidence="3">The sequence shown here is derived from an EMBL/GenBank/DDBJ whole genome shotgun (WGS) entry which is preliminary data.</text>
</comment>
<evidence type="ECO:0000256" key="1">
    <source>
        <dbReference type="SAM" id="SignalP"/>
    </source>
</evidence>
<keyword evidence="4" id="KW-1185">Reference proteome</keyword>
<feature type="chain" id="PRO_5046778321" description="DUF4189 domain-containing protein" evidence="1">
    <location>
        <begin position="30"/>
        <end position="155"/>
    </location>
</feature>
<organism evidence="3 4">
    <name type="scientific">Nocardia goodfellowii</name>
    <dbReference type="NCBI Taxonomy" id="882446"/>
    <lineage>
        <taxon>Bacteria</taxon>
        <taxon>Bacillati</taxon>
        <taxon>Actinomycetota</taxon>
        <taxon>Actinomycetes</taxon>
        <taxon>Mycobacteriales</taxon>
        <taxon>Nocardiaceae</taxon>
        <taxon>Nocardia</taxon>
    </lineage>
</organism>
<keyword evidence="1" id="KW-0732">Signal</keyword>
<feature type="signal peptide" evidence="1">
    <location>
        <begin position="1"/>
        <end position="29"/>
    </location>
</feature>
<feature type="domain" description="DUF4189" evidence="2">
    <location>
        <begin position="39"/>
        <end position="122"/>
    </location>
</feature>
<dbReference type="Proteomes" id="UP001519325">
    <property type="component" value="Unassembled WGS sequence"/>
</dbReference>
<proteinExistence type="predicted"/>
<dbReference type="InterPro" id="IPR025240">
    <property type="entry name" value="DUF4189"/>
</dbReference>
<dbReference type="Pfam" id="PF13827">
    <property type="entry name" value="DUF4189"/>
    <property type="match status" value="1"/>
</dbReference>
<gene>
    <name evidence="3" type="ORF">BJ987_006117</name>
</gene>
<evidence type="ECO:0000259" key="2">
    <source>
        <dbReference type="Pfam" id="PF13827"/>
    </source>
</evidence>
<reference evidence="3 4" key="1">
    <citation type="submission" date="2021-03" db="EMBL/GenBank/DDBJ databases">
        <title>Sequencing the genomes of 1000 actinobacteria strains.</title>
        <authorList>
            <person name="Klenk H.-P."/>
        </authorList>
    </citation>
    <scope>NUCLEOTIDE SEQUENCE [LARGE SCALE GENOMIC DNA]</scope>
    <source>
        <strain evidence="3 4">DSM 45516</strain>
    </source>
</reference>
<protein>
    <recommendedName>
        <fullName evidence="2">DUF4189 domain-containing protein</fullName>
    </recommendedName>
</protein>
<accession>A0ABS4QND1</accession>
<evidence type="ECO:0000313" key="4">
    <source>
        <dbReference type="Proteomes" id="UP001519325"/>
    </source>
</evidence>
<dbReference type="EMBL" id="JAGGMR010000001">
    <property type="protein sequence ID" value="MBP2193216.1"/>
    <property type="molecule type" value="Genomic_DNA"/>
</dbReference>
<evidence type="ECO:0000313" key="3">
    <source>
        <dbReference type="EMBL" id="MBP2193216.1"/>
    </source>
</evidence>
<name>A0ABS4QND1_9NOCA</name>
<sequence length="155" mass="15524">MRFIGKAAFAFAALGLAGGSVTGAGSAHADNPADEPGLFGAIAFSEQNWSYGTSVDADSVKTAIDEALDSCGWDGASDCAVVVTWADGCGALVYVDNDSMYGYGSGAGPDRSSALAAAHASLGRYYPQALLANVGSADRAGTGISEVICTANAQR</sequence>
<dbReference type="RefSeq" id="WP_209896506.1">
    <property type="nucleotide sequence ID" value="NZ_JAGGMR010000001.1"/>
</dbReference>